<evidence type="ECO:0000256" key="10">
    <source>
        <dbReference type="ARBA" id="ARBA00022989"/>
    </source>
</evidence>
<evidence type="ECO:0000259" key="14">
    <source>
        <dbReference type="PROSITE" id="PS50885"/>
    </source>
</evidence>
<evidence type="ECO:0000256" key="5">
    <source>
        <dbReference type="ARBA" id="ARBA00022679"/>
    </source>
</evidence>
<dbReference type="Pfam" id="PF00672">
    <property type="entry name" value="HAMP"/>
    <property type="match status" value="1"/>
</dbReference>
<comment type="catalytic activity">
    <reaction evidence="1">
        <text>ATP + protein L-histidine = ADP + protein N-phospho-L-histidine.</text>
        <dbReference type="EC" id="2.7.13.3"/>
    </reaction>
</comment>
<evidence type="ECO:0000256" key="1">
    <source>
        <dbReference type="ARBA" id="ARBA00000085"/>
    </source>
</evidence>
<evidence type="ECO:0000256" key="4">
    <source>
        <dbReference type="ARBA" id="ARBA00022553"/>
    </source>
</evidence>
<keyword evidence="9" id="KW-0067">ATP-binding</keyword>
<accession>A0ABW8D2F1</accession>
<keyword evidence="11" id="KW-0902">Two-component regulatory system</keyword>
<feature type="transmembrane region" description="Helical" evidence="13">
    <location>
        <begin position="38"/>
        <end position="59"/>
    </location>
</feature>
<feature type="compositionally biased region" description="Basic and acidic residues" evidence="12">
    <location>
        <begin position="316"/>
        <end position="340"/>
    </location>
</feature>
<dbReference type="RefSeq" id="WP_399619120.1">
    <property type="nucleotide sequence ID" value="NZ_JBITYT010000012.1"/>
</dbReference>
<keyword evidence="13" id="KW-0472">Membrane</keyword>
<keyword evidence="10 13" id="KW-1133">Transmembrane helix</keyword>
<evidence type="ECO:0000256" key="13">
    <source>
        <dbReference type="SAM" id="Phobius"/>
    </source>
</evidence>
<evidence type="ECO:0000256" key="11">
    <source>
        <dbReference type="ARBA" id="ARBA00023012"/>
    </source>
</evidence>
<dbReference type="Gene3D" id="3.30.565.10">
    <property type="entry name" value="Histidine kinase-like ATPase, C-terminal domain"/>
    <property type="match status" value="1"/>
</dbReference>
<dbReference type="SUPFAM" id="SSF55874">
    <property type="entry name" value="ATPase domain of HSP90 chaperone/DNA topoisomerase II/histidine kinase"/>
    <property type="match status" value="1"/>
</dbReference>
<keyword evidence="4" id="KW-0597">Phosphoprotein</keyword>
<dbReference type="Gene3D" id="1.20.5.1930">
    <property type="match status" value="1"/>
</dbReference>
<dbReference type="InterPro" id="IPR036890">
    <property type="entry name" value="HATPase_C_sf"/>
</dbReference>
<evidence type="ECO:0000256" key="2">
    <source>
        <dbReference type="ARBA" id="ARBA00004370"/>
    </source>
</evidence>
<dbReference type="PANTHER" id="PTHR24421:SF10">
    <property type="entry name" value="NITRATE_NITRITE SENSOR PROTEIN NARQ"/>
    <property type="match status" value="1"/>
</dbReference>
<dbReference type="SMART" id="SM00304">
    <property type="entry name" value="HAMP"/>
    <property type="match status" value="1"/>
</dbReference>
<reference evidence="15 16" key="1">
    <citation type="submission" date="2024-10" db="EMBL/GenBank/DDBJ databases">
        <title>The Natural Products Discovery Center: Release of the First 8490 Sequenced Strains for Exploring Actinobacteria Biosynthetic Diversity.</title>
        <authorList>
            <person name="Kalkreuter E."/>
            <person name="Kautsar S.A."/>
            <person name="Yang D."/>
            <person name="Bader C.D."/>
            <person name="Teijaro C.N."/>
            <person name="Fluegel L."/>
            <person name="Davis C.M."/>
            <person name="Simpson J.R."/>
            <person name="Lauterbach L."/>
            <person name="Steele A.D."/>
            <person name="Gui C."/>
            <person name="Meng S."/>
            <person name="Li G."/>
            <person name="Viehrig K."/>
            <person name="Ye F."/>
            <person name="Su P."/>
            <person name="Kiefer A.F."/>
            <person name="Nichols A."/>
            <person name="Cepeda A.J."/>
            <person name="Yan W."/>
            <person name="Fan B."/>
            <person name="Jiang Y."/>
            <person name="Adhikari A."/>
            <person name="Zheng C.-J."/>
            <person name="Schuster L."/>
            <person name="Cowan T.M."/>
            <person name="Smanski M.J."/>
            <person name="Chevrette M.G."/>
            <person name="De Carvalho L.P.S."/>
            <person name="Shen B."/>
        </authorList>
    </citation>
    <scope>NUCLEOTIDE SEQUENCE [LARGE SCALE GENOMIC DNA]</scope>
    <source>
        <strain evidence="15 16">NPDC053346</strain>
    </source>
</reference>
<evidence type="ECO:0000256" key="7">
    <source>
        <dbReference type="ARBA" id="ARBA00022741"/>
    </source>
</evidence>
<dbReference type="GO" id="GO:0016301">
    <property type="term" value="F:kinase activity"/>
    <property type="evidence" value="ECO:0007669"/>
    <property type="project" value="UniProtKB-KW"/>
</dbReference>
<dbReference type="InterPro" id="IPR050482">
    <property type="entry name" value="Sensor_HK_TwoCompSys"/>
</dbReference>
<sequence length="349" mass="37496">MSLYWRLFLLNAAILVVAVLLLFGPVTVSTPVLVGEAFVLVAGLVAMLVANAFLLRVGLAPLQRLTRVMRTADLLRPGRRAEVAGRGEIADLTRTFNTMLDRLEAERAASSARVLSAQEAERRRIAQELHDEVGQTLTAVLLQLKHSADHAPADLRAELLQAQETTRGSLDEIRRMARRLRPGVLEELGLHSALRSLASEFSTRGLTVRPHIEAGLPKLDHETELVLYRVAQEGLTNTARHSGASRVDLRLRLLPGGGVGLLVRDDGRGIGNAPEGAGLRGMRERALLIGAELTVRGGRTGGTEVRLDTTGGAGARRIEAEDGPEKGPQDEPEDGPEKGPEGGPQKGTP</sequence>
<evidence type="ECO:0000313" key="15">
    <source>
        <dbReference type="EMBL" id="MFI9122750.1"/>
    </source>
</evidence>
<evidence type="ECO:0000313" key="16">
    <source>
        <dbReference type="Proteomes" id="UP001614391"/>
    </source>
</evidence>
<dbReference type="EC" id="2.7.13.3" evidence="3"/>
<keyword evidence="7" id="KW-0547">Nucleotide-binding</keyword>
<evidence type="ECO:0000256" key="3">
    <source>
        <dbReference type="ARBA" id="ARBA00012438"/>
    </source>
</evidence>
<dbReference type="CDD" id="cd16917">
    <property type="entry name" value="HATPase_UhpB-NarQ-NarX-like"/>
    <property type="match status" value="1"/>
</dbReference>
<evidence type="ECO:0000256" key="8">
    <source>
        <dbReference type="ARBA" id="ARBA00022777"/>
    </source>
</evidence>
<feature type="transmembrane region" description="Helical" evidence="13">
    <location>
        <begin position="7"/>
        <end position="26"/>
    </location>
</feature>
<dbReference type="Proteomes" id="UP001614391">
    <property type="component" value="Unassembled WGS sequence"/>
</dbReference>
<dbReference type="EMBL" id="JBITYT010000012">
    <property type="protein sequence ID" value="MFI9122750.1"/>
    <property type="molecule type" value="Genomic_DNA"/>
</dbReference>
<evidence type="ECO:0000256" key="12">
    <source>
        <dbReference type="SAM" id="MobiDB-lite"/>
    </source>
</evidence>
<evidence type="ECO:0000256" key="9">
    <source>
        <dbReference type="ARBA" id="ARBA00022840"/>
    </source>
</evidence>
<dbReference type="Gene3D" id="6.10.340.10">
    <property type="match status" value="1"/>
</dbReference>
<dbReference type="PROSITE" id="PS50885">
    <property type="entry name" value="HAMP"/>
    <property type="match status" value="1"/>
</dbReference>
<gene>
    <name evidence="15" type="ORF">ACIGW0_25735</name>
</gene>
<keyword evidence="16" id="KW-1185">Reference proteome</keyword>
<evidence type="ECO:0000256" key="6">
    <source>
        <dbReference type="ARBA" id="ARBA00022692"/>
    </source>
</evidence>
<dbReference type="InterPro" id="IPR003660">
    <property type="entry name" value="HAMP_dom"/>
</dbReference>
<protein>
    <recommendedName>
        <fullName evidence="3">histidine kinase</fullName>
        <ecNumber evidence="3">2.7.13.3</ecNumber>
    </recommendedName>
</protein>
<name>A0ABW8D2F1_STRBI</name>
<comment type="caution">
    <text evidence="15">The sequence shown here is derived from an EMBL/GenBank/DDBJ whole genome shotgun (WGS) entry which is preliminary data.</text>
</comment>
<keyword evidence="5" id="KW-0808">Transferase</keyword>
<keyword evidence="8 15" id="KW-0418">Kinase</keyword>
<comment type="subcellular location">
    <subcellularLocation>
        <location evidence="2">Membrane</location>
    </subcellularLocation>
</comment>
<feature type="region of interest" description="Disordered" evidence="12">
    <location>
        <begin position="298"/>
        <end position="349"/>
    </location>
</feature>
<dbReference type="InterPro" id="IPR011712">
    <property type="entry name" value="Sig_transdc_His_kin_sub3_dim/P"/>
</dbReference>
<keyword evidence="6 13" id="KW-0812">Transmembrane</keyword>
<dbReference type="Pfam" id="PF07730">
    <property type="entry name" value="HisKA_3"/>
    <property type="match status" value="1"/>
</dbReference>
<organism evidence="15 16">
    <name type="scientific">Streptomyces bikiniensis</name>
    <dbReference type="NCBI Taxonomy" id="1896"/>
    <lineage>
        <taxon>Bacteria</taxon>
        <taxon>Bacillati</taxon>
        <taxon>Actinomycetota</taxon>
        <taxon>Actinomycetes</taxon>
        <taxon>Kitasatosporales</taxon>
        <taxon>Streptomycetaceae</taxon>
        <taxon>Streptomyces</taxon>
    </lineage>
</organism>
<feature type="domain" description="HAMP" evidence="14">
    <location>
        <begin position="56"/>
        <end position="108"/>
    </location>
</feature>
<proteinExistence type="predicted"/>
<dbReference type="CDD" id="cd06225">
    <property type="entry name" value="HAMP"/>
    <property type="match status" value="1"/>
</dbReference>
<dbReference type="PANTHER" id="PTHR24421">
    <property type="entry name" value="NITRATE/NITRITE SENSOR PROTEIN NARX-RELATED"/>
    <property type="match status" value="1"/>
</dbReference>